<dbReference type="InterPro" id="IPR054577">
    <property type="entry name" value="OBP47-like_dom"/>
</dbReference>
<evidence type="ECO:0000256" key="3">
    <source>
        <dbReference type="ARBA" id="ARBA00022525"/>
    </source>
</evidence>
<gene>
    <name evidence="7" type="primary">Obp50c</name>
</gene>
<dbReference type="Proteomes" id="UP001652628">
    <property type="component" value="Chromosome 2R"/>
</dbReference>
<feature type="chain" id="PRO_5046293251" evidence="4">
    <location>
        <begin position="19"/>
        <end position="189"/>
    </location>
</feature>
<comment type="similarity">
    <text evidence="2">Belongs to the PBP/GOBP family.</text>
</comment>
<dbReference type="RefSeq" id="XP_016927970.3">
    <property type="nucleotide sequence ID" value="XM_017072481.4"/>
</dbReference>
<reference evidence="7" key="1">
    <citation type="submission" date="2025-08" db="UniProtKB">
        <authorList>
            <consortium name="RefSeq"/>
        </authorList>
    </citation>
    <scope>IDENTIFICATION</scope>
</reference>
<feature type="domain" description="OBP47-like" evidence="5">
    <location>
        <begin position="61"/>
        <end position="169"/>
    </location>
</feature>
<keyword evidence="6" id="KW-1185">Reference proteome</keyword>
<dbReference type="Gene3D" id="1.10.238.270">
    <property type="match status" value="1"/>
</dbReference>
<proteinExistence type="inferred from homology"/>
<protein>
    <submittedName>
        <fullName evidence="7">Uncharacterized protein Obp50c</fullName>
    </submittedName>
</protein>
<evidence type="ECO:0000259" key="5">
    <source>
        <dbReference type="Pfam" id="PF22651"/>
    </source>
</evidence>
<comment type="subcellular location">
    <subcellularLocation>
        <location evidence="1">Secreted</location>
    </subcellularLocation>
</comment>
<dbReference type="PANTHER" id="PTHR21066">
    <property type="entry name" value="ODORANT-BINDING PROTEIN 59A-RELATED"/>
    <property type="match status" value="1"/>
</dbReference>
<dbReference type="AlphaFoldDB" id="A0AB39Z3P6"/>
<dbReference type="PANTHER" id="PTHR21066:SF15">
    <property type="entry name" value="GH25962P-RELATED"/>
    <property type="match status" value="1"/>
</dbReference>
<evidence type="ECO:0000256" key="1">
    <source>
        <dbReference type="ARBA" id="ARBA00004613"/>
    </source>
</evidence>
<dbReference type="Pfam" id="PF22651">
    <property type="entry name" value="OBP47_like"/>
    <property type="match status" value="1"/>
</dbReference>
<organism evidence="6 7">
    <name type="scientific">Drosophila suzukii</name>
    <name type="common">Spotted-wing drosophila fruit fly</name>
    <dbReference type="NCBI Taxonomy" id="28584"/>
    <lineage>
        <taxon>Eukaryota</taxon>
        <taxon>Metazoa</taxon>
        <taxon>Ecdysozoa</taxon>
        <taxon>Arthropoda</taxon>
        <taxon>Hexapoda</taxon>
        <taxon>Insecta</taxon>
        <taxon>Pterygota</taxon>
        <taxon>Neoptera</taxon>
        <taxon>Endopterygota</taxon>
        <taxon>Diptera</taxon>
        <taxon>Brachycera</taxon>
        <taxon>Muscomorpha</taxon>
        <taxon>Ephydroidea</taxon>
        <taxon>Drosophilidae</taxon>
        <taxon>Drosophila</taxon>
        <taxon>Sophophora</taxon>
    </lineage>
</organism>
<name>A0AB39Z3P6_DROSZ</name>
<evidence type="ECO:0000313" key="6">
    <source>
        <dbReference type="Proteomes" id="UP001652628"/>
    </source>
</evidence>
<dbReference type="GeneID" id="108008602"/>
<dbReference type="InterPro" id="IPR052295">
    <property type="entry name" value="Odorant-binding_protein"/>
</dbReference>
<dbReference type="GO" id="GO:0005576">
    <property type="term" value="C:extracellular region"/>
    <property type="evidence" value="ECO:0007669"/>
    <property type="project" value="UniProtKB-SubCell"/>
</dbReference>
<feature type="signal peptide" evidence="4">
    <location>
        <begin position="1"/>
        <end position="18"/>
    </location>
</feature>
<keyword evidence="3" id="KW-0964">Secreted</keyword>
<evidence type="ECO:0000256" key="2">
    <source>
        <dbReference type="ARBA" id="ARBA00008098"/>
    </source>
</evidence>
<keyword evidence="4" id="KW-0732">Signal</keyword>
<accession>A0AB39Z3P6</accession>
<evidence type="ECO:0000313" key="7">
    <source>
        <dbReference type="RefSeq" id="XP_016927970.3"/>
    </source>
</evidence>
<sequence>MAWNIALLICFFVAMVRSNPTDVDCSLHQDFNNVKDCCVYPKFRFDEFIKPCGKYMPAGAPRISPCLYECIFNATNTFVDGVIDPDNARMMLEKLFGNNQDFLEAYHNGIMSCSDTVQEMMNSRRTRFQNKTEQCSPFAVFYGVCAQKYVFNHCPSSSWSGNESCEMVRLQNMNCPRTISSRGSSHRLL</sequence>
<evidence type="ECO:0000256" key="4">
    <source>
        <dbReference type="SAM" id="SignalP"/>
    </source>
</evidence>